<organism evidence="1 2">
    <name type="scientific">Vibrio quintilis</name>
    <dbReference type="NCBI Taxonomy" id="1117707"/>
    <lineage>
        <taxon>Bacteria</taxon>
        <taxon>Pseudomonadati</taxon>
        <taxon>Pseudomonadota</taxon>
        <taxon>Gammaproteobacteria</taxon>
        <taxon>Vibrionales</taxon>
        <taxon>Vibrionaceae</taxon>
        <taxon>Vibrio</taxon>
    </lineage>
</organism>
<gene>
    <name evidence="1" type="ORF">VQ7734_02728</name>
</gene>
<sequence>MTFTEEDRQALYAVWMTRKVRLHLTQMEMAKRLGLTQTEFSAVLRGPALLEMTFVESFCASLNEDPYTFLPTLIRMRDEEKQTISLVSRVTVDGNIDSVQVEGNQVVIQYTYTQSV</sequence>
<dbReference type="Gene3D" id="1.10.260.40">
    <property type="entry name" value="lambda repressor-like DNA-binding domains"/>
    <property type="match status" value="1"/>
</dbReference>
<evidence type="ECO:0008006" key="3">
    <source>
        <dbReference type="Google" id="ProtNLM"/>
    </source>
</evidence>
<proteinExistence type="predicted"/>
<dbReference type="OrthoDB" id="5916950at2"/>
<keyword evidence="2" id="KW-1185">Reference proteome</keyword>
<name>A0A1M7YWA2_9VIBR</name>
<dbReference type="InterPro" id="IPR010982">
    <property type="entry name" value="Lambda_DNA-bd_dom_sf"/>
</dbReference>
<protein>
    <recommendedName>
        <fullName evidence="3">HTH cro/C1-type domain-containing protein</fullName>
    </recommendedName>
</protein>
<reference evidence="2" key="1">
    <citation type="submission" date="2016-12" db="EMBL/GenBank/DDBJ databases">
        <authorList>
            <person name="Rodrigo-Torres L."/>
            <person name="Arahal R.D."/>
            <person name="Lucena T."/>
        </authorList>
    </citation>
    <scope>NUCLEOTIDE SEQUENCE [LARGE SCALE GENOMIC DNA]</scope>
</reference>
<evidence type="ECO:0000313" key="1">
    <source>
        <dbReference type="EMBL" id="SHO56959.1"/>
    </source>
</evidence>
<dbReference type="GO" id="GO:0003677">
    <property type="term" value="F:DNA binding"/>
    <property type="evidence" value="ECO:0007669"/>
    <property type="project" value="InterPro"/>
</dbReference>
<dbReference type="EMBL" id="FRFG01000031">
    <property type="protein sequence ID" value="SHO56959.1"/>
    <property type="molecule type" value="Genomic_DNA"/>
</dbReference>
<evidence type="ECO:0000313" key="2">
    <source>
        <dbReference type="Proteomes" id="UP000184600"/>
    </source>
</evidence>
<dbReference type="SUPFAM" id="SSF47413">
    <property type="entry name" value="lambda repressor-like DNA-binding domains"/>
    <property type="match status" value="1"/>
</dbReference>
<accession>A0A1M7YWA2</accession>
<dbReference type="AlphaFoldDB" id="A0A1M7YWA2"/>
<dbReference type="RefSeq" id="WP_073583731.1">
    <property type="nucleotide sequence ID" value="NZ_AP024898.1"/>
</dbReference>
<dbReference type="Proteomes" id="UP000184600">
    <property type="component" value="Unassembled WGS sequence"/>
</dbReference>